<evidence type="ECO:0000259" key="1">
    <source>
        <dbReference type="Pfam" id="PF00156"/>
    </source>
</evidence>
<gene>
    <name evidence="2" type="ORF">B7Y86_05515</name>
</gene>
<dbReference type="CDD" id="cd06223">
    <property type="entry name" value="PRTases_typeI"/>
    <property type="match status" value="1"/>
</dbReference>
<evidence type="ECO:0000313" key="2">
    <source>
        <dbReference type="EMBL" id="OYX57595.1"/>
    </source>
</evidence>
<dbReference type="SUPFAM" id="SSF53271">
    <property type="entry name" value="PRTase-like"/>
    <property type="match status" value="1"/>
</dbReference>
<dbReference type="AlphaFoldDB" id="A0A258HKQ1"/>
<sequence>MSARLPAFSDRADAGRRLGEALADRVDGDIIVYAIPRGGVPVGLEVARALEAPLDLALARKIGAPGNPEVALAAVIDGSHPRTVINEDIVRLSGVSPAWLDQERLSALAELERRRRLYFEGRGRVDPKGHVAVLVDDGLATGATARAAVAGLRAQGARRIVLAVPVAPRALAEAFRDQVDDFVCLVEPEPFRSVGEAYRDFHQVDDAEVIACLTETR</sequence>
<name>A0A258HKQ1_9CAUL</name>
<organism evidence="2 3">
    <name type="scientific">Brevundimonas subvibrioides</name>
    <dbReference type="NCBI Taxonomy" id="74313"/>
    <lineage>
        <taxon>Bacteria</taxon>
        <taxon>Pseudomonadati</taxon>
        <taxon>Pseudomonadota</taxon>
        <taxon>Alphaproteobacteria</taxon>
        <taxon>Caulobacterales</taxon>
        <taxon>Caulobacteraceae</taxon>
        <taxon>Brevundimonas</taxon>
    </lineage>
</organism>
<proteinExistence type="predicted"/>
<dbReference type="InterPro" id="IPR029057">
    <property type="entry name" value="PRTase-like"/>
</dbReference>
<dbReference type="Gene3D" id="3.30.1310.20">
    <property type="entry name" value="PRTase-like"/>
    <property type="match status" value="1"/>
</dbReference>
<dbReference type="Pfam" id="PF00156">
    <property type="entry name" value="Pribosyltran"/>
    <property type="match status" value="1"/>
</dbReference>
<dbReference type="EMBL" id="NCEQ01000005">
    <property type="protein sequence ID" value="OYX57595.1"/>
    <property type="molecule type" value="Genomic_DNA"/>
</dbReference>
<protein>
    <recommendedName>
        <fullName evidence="1">Phosphoribosyltransferase domain-containing protein</fullName>
    </recommendedName>
</protein>
<evidence type="ECO:0000313" key="3">
    <source>
        <dbReference type="Proteomes" id="UP000216147"/>
    </source>
</evidence>
<comment type="caution">
    <text evidence="2">The sequence shown here is derived from an EMBL/GenBank/DDBJ whole genome shotgun (WGS) entry which is preliminary data.</text>
</comment>
<accession>A0A258HKQ1</accession>
<reference evidence="2 3" key="1">
    <citation type="submission" date="2017-03" db="EMBL/GenBank/DDBJ databases">
        <title>Lifting the veil on microbial sulfur biogeochemistry in mining wastewaters.</title>
        <authorList>
            <person name="Kantor R.S."/>
            <person name="Colenbrander Nelson T."/>
            <person name="Marshall S."/>
            <person name="Bennett D."/>
            <person name="Apte S."/>
            <person name="Camacho D."/>
            <person name="Thomas B.C."/>
            <person name="Warren L.A."/>
            <person name="Banfield J.F."/>
        </authorList>
    </citation>
    <scope>NUCLEOTIDE SEQUENCE [LARGE SCALE GENOMIC DNA]</scope>
    <source>
        <strain evidence="2">32-68-21</strain>
    </source>
</reference>
<feature type="domain" description="Phosphoribosyltransferase" evidence="1">
    <location>
        <begin position="29"/>
        <end position="178"/>
    </location>
</feature>
<dbReference type="InterPro" id="IPR000836">
    <property type="entry name" value="PRTase_dom"/>
</dbReference>
<dbReference type="Proteomes" id="UP000216147">
    <property type="component" value="Unassembled WGS sequence"/>
</dbReference>
<dbReference type="Gene3D" id="3.40.50.2020">
    <property type="match status" value="1"/>
</dbReference>